<evidence type="ECO:0000313" key="3">
    <source>
        <dbReference type="EMBL" id="CAH0056158.1"/>
    </source>
</evidence>
<protein>
    <recommendedName>
        <fullName evidence="2">CHAT domain-containing protein</fullName>
    </recommendedName>
</protein>
<dbReference type="SUPFAM" id="SSF81901">
    <property type="entry name" value="HCP-like"/>
    <property type="match status" value="2"/>
</dbReference>
<evidence type="ECO:0000259" key="2">
    <source>
        <dbReference type="Pfam" id="PF12770"/>
    </source>
</evidence>
<feature type="domain" description="CHAT" evidence="2">
    <location>
        <begin position="776"/>
        <end position="1103"/>
    </location>
</feature>
<dbReference type="PANTHER" id="PTHR19959:SF119">
    <property type="entry name" value="FUNGAL LIPASE-LIKE DOMAIN-CONTAINING PROTEIN"/>
    <property type="match status" value="1"/>
</dbReference>
<dbReference type="InterPro" id="IPR024983">
    <property type="entry name" value="CHAT_dom"/>
</dbReference>
<reference evidence="4" key="1">
    <citation type="submission" date="2019-06" db="EMBL/GenBank/DDBJ databases">
        <authorList>
            <person name="Broberg M."/>
        </authorList>
    </citation>
    <scope>NUCLEOTIDE SEQUENCE [LARGE SCALE GENOMIC DNA]</scope>
</reference>
<dbReference type="Proteomes" id="UP000775872">
    <property type="component" value="Unassembled WGS sequence"/>
</dbReference>
<proteinExistence type="predicted"/>
<organism evidence="3 4">
    <name type="scientific">Clonostachys solani</name>
    <dbReference type="NCBI Taxonomy" id="160281"/>
    <lineage>
        <taxon>Eukaryota</taxon>
        <taxon>Fungi</taxon>
        <taxon>Dikarya</taxon>
        <taxon>Ascomycota</taxon>
        <taxon>Pezizomycotina</taxon>
        <taxon>Sordariomycetes</taxon>
        <taxon>Hypocreomycetidae</taxon>
        <taxon>Hypocreales</taxon>
        <taxon>Bionectriaceae</taxon>
        <taxon>Clonostachys</taxon>
    </lineage>
</organism>
<sequence>MNEEQRTLDEGVPRDHIPESPSYLGAEIKHSRSRNEPQGESLEDLTGSINRLEKTMIGMKPESPIRAEQLQSLGNAYRSRYDKTKSLVDLNNSVKYLEEALWAWSVDDPDYSELVQQLGLGYVERYERESRLADLDKALEHFHKGLELSPQGHLARGHRLHNVGAALYLRFLVEQKPEDLDDAVEVLEESIAIETTNSGRARRLNALSVVLDERYAIKGDNRDTERSLNLLREAADITPSDSAERAIALHNIRNRYLDLYQKTGASTDIEKAMEFCHQALEITQTDDVKRASFLKALGDSHMMRFEDQGKQSDLEQGLRHLQNAVESHLDGSADWLSALQSLATAHVTRYENFMAICDLEVAIQHYEKGLNSPAAVGKRFQADISMNMGACYFNKYGRSRDLQDLEESMRLFETALSLTPLGHPDRPQNLSNVSAAYSERFMRTRCTEDIDRCIALAREATDLTPRGHHDHAQQCRNLGSAIQDRYRVFNSEADLMEFIQKFEDSVDATPAHHPERADRLRRLALAYGEAHSQTRATADLQKAIKISREALHHRSSPIRHRMGPGVSLLGVLAGMKLWEEAYEVAHMTVLLVPQLTPRFLENLDKQYLLDIAGQLSCDAAAVALNAGRSPFDVIELLEMGRGVISGSLSEIRSDVSDLRREYPEHADKFVRLRDQIDSSRVSAASSADTRYDAAQKFEQLIQEIRALPNQDHFLLAPSAEELKTAADQGPIVMINVSEFGCDALIIRHNQIKSLPLPDLCSNDIQTRADSNLADNDLLEWLWTAIARPVLEDLGYNKTPTTSSWPRIWWVLSGLLTKFPLHAAGYHFPDGSESVLDRVISSYSVSVKAIILARKTSANKINMSGQEKIVLVPMQKTPLQDDLDFVNTEIEKVSSLCQETLRVDKPRPYRDGVLSALRHCEVFHFAGHGQTDIMDPTKSCLLLKDWRDDPLTVAHLLETNLSSRKPFLAYLSACGTGRMKHNTLVNEGLHLMSACQIAGFQHVIGTLWEVNDSLCVDVAVEVYKWMLSKGMTNVSPSEGLHHATRHLRNRWVVENAARGAVNLVRMRQVNANWKDSLEDGRSRDVESCDEVLSPADWVPYVHFGL</sequence>
<dbReference type="Gene3D" id="1.25.40.10">
    <property type="entry name" value="Tetratricopeptide repeat domain"/>
    <property type="match status" value="3"/>
</dbReference>
<accession>A0A9N9ZIX1</accession>
<dbReference type="OrthoDB" id="9991317at2759"/>
<comment type="caution">
    <text evidence="3">The sequence shown here is derived from an EMBL/GenBank/DDBJ whole genome shotgun (WGS) entry which is preliminary data.</text>
</comment>
<dbReference type="AlphaFoldDB" id="A0A9N9ZIX1"/>
<feature type="compositionally biased region" description="Basic and acidic residues" evidence="1">
    <location>
        <begin position="27"/>
        <end position="37"/>
    </location>
</feature>
<dbReference type="PANTHER" id="PTHR19959">
    <property type="entry name" value="KINESIN LIGHT CHAIN"/>
    <property type="match status" value="1"/>
</dbReference>
<evidence type="ECO:0000256" key="1">
    <source>
        <dbReference type="SAM" id="MobiDB-lite"/>
    </source>
</evidence>
<keyword evidence="4" id="KW-1185">Reference proteome</keyword>
<feature type="compositionally biased region" description="Basic and acidic residues" evidence="1">
    <location>
        <begin position="1"/>
        <end position="18"/>
    </location>
</feature>
<evidence type="ECO:0000313" key="4">
    <source>
        <dbReference type="Proteomes" id="UP000775872"/>
    </source>
</evidence>
<reference evidence="3 4" key="2">
    <citation type="submission" date="2021-10" db="EMBL/GenBank/DDBJ databases">
        <authorList>
            <person name="Piombo E."/>
        </authorList>
    </citation>
    <scope>NUCLEOTIDE SEQUENCE [LARGE SCALE GENOMIC DNA]</scope>
</reference>
<gene>
    <name evidence="3" type="ORF">CSOL1703_00006094</name>
</gene>
<feature type="region of interest" description="Disordered" evidence="1">
    <location>
        <begin position="1"/>
        <end position="42"/>
    </location>
</feature>
<dbReference type="Pfam" id="PF12770">
    <property type="entry name" value="CHAT"/>
    <property type="match status" value="1"/>
</dbReference>
<dbReference type="EMBL" id="CABFOC020000063">
    <property type="protein sequence ID" value="CAH0056158.1"/>
    <property type="molecule type" value="Genomic_DNA"/>
</dbReference>
<dbReference type="InterPro" id="IPR011990">
    <property type="entry name" value="TPR-like_helical_dom_sf"/>
</dbReference>
<name>A0A9N9ZIX1_9HYPO</name>